<evidence type="ECO:0000256" key="1">
    <source>
        <dbReference type="ARBA" id="ARBA00004651"/>
    </source>
</evidence>
<feature type="transmembrane region" description="Helical" evidence="6">
    <location>
        <begin position="208"/>
        <end position="226"/>
    </location>
</feature>
<dbReference type="PANTHER" id="PTHR12677">
    <property type="entry name" value="GOLGI APPARATUS MEMBRANE PROTEIN TVP38-RELATED"/>
    <property type="match status" value="1"/>
</dbReference>
<dbReference type="InterPro" id="IPR015414">
    <property type="entry name" value="TMEM64"/>
</dbReference>
<dbReference type="PANTHER" id="PTHR12677:SF59">
    <property type="entry name" value="GOLGI APPARATUS MEMBRANE PROTEIN TVP38-RELATED"/>
    <property type="match status" value="1"/>
</dbReference>
<dbReference type="OrthoDB" id="6194207at2"/>
<evidence type="ECO:0000313" key="9">
    <source>
        <dbReference type="Proteomes" id="UP000185221"/>
    </source>
</evidence>
<protein>
    <recommendedName>
        <fullName evidence="6">TVP38/TMEM64 family membrane protein</fullName>
    </recommendedName>
</protein>
<sequence>MTKKGSIFKTISSYLGDHPTGILAWLWVTTMPFIGSAVFAVNYDFLEQYSLSSGVDYIIYTLIGAMIMGLALLPTTLIALASGFYFGWVSLPFLILGYSLASVIGYGIGKFINMELTEQVFKKNPKFHAEVEARKEKEGSLVFFVRISPVVPFSISNFLFASMNVSLAKVLIFGIPGMLTRTVIAFTAGVLASSYLAAKQSMNSPLQWGIGLALLIIGGIGIYGYVRKRKK</sequence>
<dbReference type="EMBL" id="FSRC01000001">
    <property type="protein sequence ID" value="SIN66387.1"/>
    <property type="molecule type" value="Genomic_DNA"/>
</dbReference>
<keyword evidence="4 6" id="KW-1133">Transmembrane helix</keyword>
<evidence type="ECO:0000256" key="6">
    <source>
        <dbReference type="RuleBase" id="RU366058"/>
    </source>
</evidence>
<name>A0A1N6D6Q1_9BACT</name>
<dbReference type="AlphaFoldDB" id="A0A1N6D6Q1"/>
<evidence type="ECO:0000256" key="2">
    <source>
        <dbReference type="ARBA" id="ARBA00022475"/>
    </source>
</evidence>
<evidence type="ECO:0000256" key="4">
    <source>
        <dbReference type="ARBA" id="ARBA00022989"/>
    </source>
</evidence>
<feature type="transmembrane region" description="Helical" evidence="6">
    <location>
        <begin position="170"/>
        <end position="196"/>
    </location>
</feature>
<comment type="subcellular location">
    <subcellularLocation>
        <location evidence="1 6">Cell membrane</location>
        <topology evidence="1 6">Multi-pass membrane protein</topology>
    </subcellularLocation>
</comment>
<accession>A0A1N6D6Q1</accession>
<comment type="similarity">
    <text evidence="6">Belongs to the TVP38/TMEM64 family.</text>
</comment>
<feature type="transmembrane region" description="Helical" evidence="6">
    <location>
        <begin position="57"/>
        <end position="79"/>
    </location>
</feature>
<evidence type="ECO:0000256" key="5">
    <source>
        <dbReference type="ARBA" id="ARBA00023136"/>
    </source>
</evidence>
<dbReference type="InterPro" id="IPR032816">
    <property type="entry name" value="VTT_dom"/>
</dbReference>
<evidence type="ECO:0000256" key="3">
    <source>
        <dbReference type="ARBA" id="ARBA00022692"/>
    </source>
</evidence>
<dbReference type="GO" id="GO:0005886">
    <property type="term" value="C:plasma membrane"/>
    <property type="evidence" value="ECO:0007669"/>
    <property type="project" value="UniProtKB-SubCell"/>
</dbReference>
<dbReference type="RefSeq" id="WP_074225057.1">
    <property type="nucleotide sequence ID" value="NZ_FSRC01000001.1"/>
</dbReference>
<keyword evidence="9" id="KW-1185">Reference proteome</keyword>
<feature type="transmembrane region" description="Helical" evidence="6">
    <location>
        <begin position="22"/>
        <end position="45"/>
    </location>
</feature>
<keyword evidence="3 6" id="KW-0812">Transmembrane</keyword>
<feature type="transmembrane region" description="Helical" evidence="6">
    <location>
        <begin position="85"/>
        <end position="108"/>
    </location>
</feature>
<dbReference type="STRING" id="226505.SAMN05444394_0334"/>
<organism evidence="8 9">
    <name type="scientific">Algoriphagus halophilus</name>
    <dbReference type="NCBI Taxonomy" id="226505"/>
    <lineage>
        <taxon>Bacteria</taxon>
        <taxon>Pseudomonadati</taxon>
        <taxon>Bacteroidota</taxon>
        <taxon>Cytophagia</taxon>
        <taxon>Cytophagales</taxon>
        <taxon>Cyclobacteriaceae</taxon>
        <taxon>Algoriphagus</taxon>
    </lineage>
</organism>
<reference evidence="9" key="1">
    <citation type="submission" date="2016-11" db="EMBL/GenBank/DDBJ databases">
        <authorList>
            <person name="Varghese N."/>
            <person name="Submissions S."/>
        </authorList>
    </citation>
    <scope>NUCLEOTIDE SEQUENCE [LARGE SCALE GENOMIC DNA]</scope>
    <source>
        <strain evidence="9">DSM 15292</strain>
    </source>
</reference>
<dbReference type="Proteomes" id="UP000185221">
    <property type="component" value="Unassembled WGS sequence"/>
</dbReference>
<feature type="domain" description="VTT" evidence="7">
    <location>
        <begin position="73"/>
        <end position="189"/>
    </location>
</feature>
<keyword evidence="2 6" id="KW-1003">Cell membrane</keyword>
<evidence type="ECO:0000313" key="8">
    <source>
        <dbReference type="EMBL" id="SIN66387.1"/>
    </source>
</evidence>
<proteinExistence type="inferred from homology"/>
<dbReference type="Pfam" id="PF09335">
    <property type="entry name" value="VTT_dom"/>
    <property type="match status" value="1"/>
</dbReference>
<keyword evidence="5 6" id="KW-0472">Membrane</keyword>
<evidence type="ECO:0000259" key="7">
    <source>
        <dbReference type="Pfam" id="PF09335"/>
    </source>
</evidence>
<gene>
    <name evidence="8" type="ORF">SAMN05444394_0334</name>
</gene>